<dbReference type="PANTHER" id="PTHR15288">
    <property type="entry name" value="DENN DOMAIN-CONTAINING PROTEIN 2"/>
    <property type="match status" value="1"/>
</dbReference>
<dbReference type="InterPro" id="IPR037516">
    <property type="entry name" value="Tripartite_DENN"/>
</dbReference>
<sequence>MRRSSSCEKLYSVPCVNKAAQFTSPQHCRLNTSLYYCVSELPSHFLPNLEYPVPKPRKSKRLLFKSNDNDNDQRSNGNNNDYATISTNTAAVSVSKNDHVVIRKNKSPTTVNAEEDTVSLSSCTADADQRAARAKMTRRKTLMHYDQQEFAFKCRRVPQLFEIVVVVELQPNDRSNPLFTGKFMPALCYQFPSGHRQKGCPSIDPALLASLPCLCYPDLSRATPKLPADHNDEHFVITTTDQRGDRKFAFCCRFVPTRRSSDFDVEKCEHADEQHPLLLPSLPQVICLVTPIQAVQFYSDFIRECVHCLRISIQTLSNFLFSSFNAVMPLNGQKLVIQFMMENGKGDRQVQLINSLLSERRVLIVGDCVSAVTKIIQACAAMLAPFEWPHTLIPVVPDSHVQLCFSPTPYLIGILRSNLHELRQLLISGSSDGDEEEYLLIYDLDYGIVKESDFNGCSITDNILLSSSHDSYRFFPSRTLKTLKNNLKLAYNKKNWRDCSRRNNNNNTNHISLCSIWSPDLCSDLDEEVSDALIDCFAHLLGTYKDFIVKQQDGRYTFLKEQYLRSQHASSTRSLKSFLRWFVETGMFQIWMRNRLEIFNEMSRQCTVNDSLPKTKLLTCEDDLLDAKINDYKMRIPTSTTGDGNSRRFLNMVARRFNFWIK</sequence>
<reference evidence="4" key="1">
    <citation type="submission" date="2022-11" db="UniProtKB">
        <authorList>
            <consortium name="WormBaseParasite"/>
        </authorList>
    </citation>
    <scope>IDENTIFICATION</scope>
</reference>
<organism evidence="3 4">
    <name type="scientific">Romanomermis culicivorax</name>
    <name type="common">Nematode worm</name>
    <dbReference type="NCBI Taxonomy" id="13658"/>
    <lineage>
        <taxon>Eukaryota</taxon>
        <taxon>Metazoa</taxon>
        <taxon>Ecdysozoa</taxon>
        <taxon>Nematoda</taxon>
        <taxon>Enoplea</taxon>
        <taxon>Dorylaimia</taxon>
        <taxon>Mermithida</taxon>
        <taxon>Mermithoidea</taxon>
        <taxon>Mermithidae</taxon>
        <taxon>Romanomermis</taxon>
    </lineage>
</organism>
<dbReference type="Pfam" id="PF02141">
    <property type="entry name" value="DENN"/>
    <property type="match status" value="1"/>
</dbReference>
<dbReference type="InterPro" id="IPR051942">
    <property type="entry name" value="DENN_domain_containing_2"/>
</dbReference>
<dbReference type="OMA" id="NMYKLKS"/>
<dbReference type="InterPro" id="IPR043153">
    <property type="entry name" value="DENN_C"/>
</dbReference>
<evidence type="ECO:0000259" key="2">
    <source>
        <dbReference type="PROSITE" id="PS50211"/>
    </source>
</evidence>
<keyword evidence="3" id="KW-1185">Reference proteome</keyword>
<feature type="region of interest" description="Disordered" evidence="1">
    <location>
        <begin position="63"/>
        <end position="83"/>
    </location>
</feature>
<dbReference type="InterPro" id="IPR005113">
    <property type="entry name" value="uDENN_dom"/>
</dbReference>
<name>A0A915IRG3_ROMCU</name>
<protein>
    <submittedName>
        <fullName evidence="4">UDENN domain-containing protein</fullName>
    </submittedName>
</protein>
<dbReference type="SMART" id="SM00800">
    <property type="entry name" value="uDENN"/>
    <property type="match status" value="1"/>
</dbReference>
<dbReference type="WBParaSite" id="nRc.2.0.1.t16401-RA">
    <property type="protein sequence ID" value="nRc.2.0.1.t16401-RA"/>
    <property type="gene ID" value="nRc.2.0.1.g16401"/>
</dbReference>
<dbReference type="Gene3D" id="3.30.450.200">
    <property type="match status" value="1"/>
</dbReference>
<dbReference type="PROSITE" id="PS50211">
    <property type="entry name" value="DENN"/>
    <property type="match status" value="1"/>
</dbReference>
<dbReference type="Proteomes" id="UP000887565">
    <property type="component" value="Unplaced"/>
</dbReference>
<dbReference type="AlphaFoldDB" id="A0A915IRG3"/>
<accession>A0A915IRG3</accession>
<dbReference type="InterPro" id="IPR005112">
    <property type="entry name" value="dDENN_dom"/>
</dbReference>
<dbReference type="Gene3D" id="3.40.50.11500">
    <property type="match status" value="1"/>
</dbReference>
<proteinExistence type="predicted"/>
<dbReference type="SMART" id="SM00801">
    <property type="entry name" value="dDENN"/>
    <property type="match status" value="1"/>
</dbReference>
<dbReference type="SMART" id="SM00799">
    <property type="entry name" value="DENN"/>
    <property type="match status" value="1"/>
</dbReference>
<dbReference type="InterPro" id="IPR001194">
    <property type="entry name" value="cDENN_dom"/>
</dbReference>
<dbReference type="PANTHER" id="PTHR15288:SF0">
    <property type="entry name" value="UDENN DOMAIN-CONTAINING PROTEIN"/>
    <property type="match status" value="1"/>
</dbReference>
<evidence type="ECO:0000256" key="1">
    <source>
        <dbReference type="SAM" id="MobiDB-lite"/>
    </source>
</evidence>
<evidence type="ECO:0000313" key="3">
    <source>
        <dbReference type="Proteomes" id="UP000887565"/>
    </source>
</evidence>
<feature type="domain" description="UDENN" evidence="2">
    <location>
        <begin position="162"/>
        <end position="605"/>
    </location>
</feature>
<evidence type="ECO:0000313" key="4">
    <source>
        <dbReference type="WBParaSite" id="nRc.2.0.1.t16401-RA"/>
    </source>
</evidence>
<dbReference type="Pfam" id="PF03456">
    <property type="entry name" value="uDENN"/>
    <property type="match status" value="1"/>
</dbReference>